<dbReference type="InterPro" id="IPR025504">
    <property type="entry name" value="GLUCM_C"/>
</dbReference>
<name>A0ABQ2WTJ6_9ALTE</name>
<reference evidence="3" key="1">
    <citation type="journal article" date="2019" name="Int. J. Syst. Evol. Microbiol.">
        <title>The Global Catalogue of Microorganisms (GCM) 10K type strain sequencing project: providing services to taxonomists for standard genome sequencing and annotation.</title>
        <authorList>
            <consortium name="The Broad Institute Genomics Platform"/>
            <consortium name="The Broad Institute Genome Sequencing Center for Infectious Disease"/>
            <person name="Wu L."/>
            <person name="Ma J."/>
        </authorList>
    </citation>
    <scope>NUCLEOTIDE SEQUENCE [LARGE SCALE GENOMIC DNA]</scope>
    <source>
        <strain evidence="3">KCTC 23723</strain>
    </source>
</reference>
<gene>
    <name evidence="2" type="ORF">GCM10008111_26970</name>
</gene>
<protein>
    <recommendedName>
        <fullName evidence="1">D-glutamate cyclase-like C-terminal domain-containing protein</fullName>
    </recommendedName>
</protein>
<accession>A0ABQ2WTJ6</accession>
<dbReference type="RefSeq" id="WP_189483765.1">
    <property type="nucleotide sequence ID" value="NZ_BMYR01000012.1"/>
</dbReference>
<dbReference type="PANTHER" id="PTHR32022:SF10">
    <property type="entry name" value="D-GLUTAMATE CYCLASE, MITOCHONDRIAL"/>
    <property type="match status" value="1"/>
</dbReference>
<dbReference type="PANTHER" id="PTHR32022">
    <property type="entry name" value="D-GLUTAMATE CYCLASE, MITOCHONDRIAL"/>
    <property type="match status" value="1"/>
</dbReference>
<dbReference type="Proteomes" id="UP000634667">
    <property type="component" value="Unassembled WGS sequence"/>
</dbReference>
<evidence type="ECO:0000259" key="1">
    <source>
        <dbReference type="Pfam" id="PF14336"/>
    </source>
</evidence>
<proteinExistence type="predicted"/>
<sequence>MTNTHTQAICAAPLPLKALSQQIEHWLVERNLRGMQQVQPHLRPGYVLRAARLFNLPTGSTVLIGTGFPVLNTFETDGPVGAIALYRCAQHLGLNPVILCGDPLFSVLQPHYNCYALNVNQYQHLAQVAEQALATLQPALVLAIERPGFSANGRYMNMRGEDISARCASFDFFLEQARCPTLAIGDGGNEIGMGNVVAALDQLNIIPSITECDELVIADVSNWAAWGIIAMLSLLRGENLLAQADLYTILQFLVANGCIDGVTRQATLTEDGLPYEAGEALIQRLHTLVAQTLSPTN</sequence>
<dbReference type="Gene3D" id="3.90.1640.20">
    <property type="entry name" value="TON_0340"/>
    <property type="match status" value="1"/>
</dbReference>
<dbReference type="EMBL" id="BMYR01000012">
    <property type="protein sequence ID" value="GGW69603.1"/>
    <property type="molecule type" value="Genomic_DNA"/>
</dbReference>
<feature type="domain" description="D-glutamate cyclase-like C-terminal" evidence="1">
    <location>
        <begin position="31"/>
        <end position="285"/>
    </location>
</feature>
<evidence type="ECO:0000313" key="3">
    <source>
        <dbReference type="Proteomes" id="UP000634667"/>
    </source>
</evidence>
<keyword evidence="3" id="KW-1185">Reference proteome</keyword>
<comment type="caution">
    <text evidence="2">The sequence shown here is derived from an EMBL/GenBank/DDBJ whole genome shotgun (WGS) entry which is preliminary data.</text>
</comment>
<dbReference type="Pfam" id="PF14336">
    <property type="entry name" value="GLUCM-like_C"/>
    <property type="match status" value="1"/>
</dbReference>
<evidence type="ECO:0000313" key="2">
    <source>
        <dbReference type="EMBL" id="GGW69603.1"/>
    </source>
</evidence>
<organism evidence="2 3">
    <name type="scientific">Alishewanella tabrizica</name>
    <dbReference type="NCBI Taxonomy" id="671278"/>
    <lineage>
        <taxon>Bacteria</taxon>
        <taxon>Pseudomonadati</taxon>
        <taxon>Pseudomonadota</taxon>
        <taxon>Gammaproteobacteria</taxon>
        <taxon>Alteromonadales</taxon>
        <taxon>Alteromonadaceae</taxon>
        <taxon>Alishewanella</taxon>
    </lineage>
</organism>